<keyword evidence="2" id="KW-0238">DNA-binding</keyword>
<dbReference type="PANTHER" id="PTHR46796:SF6">
    <property type="entry name" value="ARAC SUBFAMILY"/>
    <property type="match status" value="1"/>
</dbReference>
<dbReference type="PANTHER" id="PTHR46796">
    <property type="entry name" value="HTH-TYPE TRANSCRIPTIONAL ACTIVATOR RHAS-RELATED"/>
    <property type="match status" value="1"/>
</dbReference>
<dbReference type="Pfam" id="PF12833">
    <property type="entry name" value="HTH_18"/>
    <property type="match status" value="1"/>
</dbReference>
<feature type="domain" description="HTH araC/xylS-type" evidence="4">
    <location>
        <begin position="213"/>
        <end position="313"/>
    </location>
</feature>
<dbReference type="Gene3D" id="1.10.10.60">
    <property type="entry name" value="Homeodomain-like"/>
    <property type="match status" value="1"/>
</dbReference>
<organism evidence="5 6">
    <name type="scientific">Rhizobium loti</name>
    <name type="common">Mesorhizobium loti</name>
    <dbReference type="NCBI Taxonomy" id="381"/>
    <lineage>
        <taxon>Bacteria</taxon>
        <taxon>Pseudomonadati</taxon>
        <taxon>Pseudomonadota</taxon>
        <taxon>Alphaproteobacteria</taxon>
        <taxon>Hyphomicrobiales</taxon>
        <taxon>Phyllobacteriaceae</taxon>
        <taxon>Mesorhizobium</taxon>
    </lineage>
</organism>
<sequence length="343" mass="37933">MQEGLLLSTDLVQSDLRTEYWREITRPFFETTQHQEGSNATLEGSLKSRAIGSLLIGPTSFNQQQYRRDRCIVLQGGLDQYLVQLFIAGTLEGDCDGQSILVGPGDICVFDLTRNFKSRVHEGATISIVLPRERVDKAAGGRSLHGVVLRKGAPLTRLLADFIVSLSDVSAEMERADALAMEDAAMELLACGLARQLPDGATSDPALAQVLRRRVLDFIDANLTEPELGPTLLMRRFRVSRAHLYRVFAADGGVARVVKEKRLDAACRELMHIGGLSRSIIEIAHGLGFSSSSQFLRAFRARFDMTPSDVRQQREELAGQRLAHVQAHFAEYAQQLGLMNRLG</sequence>
<dbReference type="GO" id="GO:0003700">
    <property type="term" value="F:DNA-binding transcription factor activity"/>
    <property type="evidence" value="ECO:0007669"/>
    <property type="project" value="InterPro"/>
</dbReference>
<dbReference type="Proteomes" id="UP000245631">
    <property type="component" value="Unassembled WGS sequence"/>
</dbReference>
<proteinExistence type="predicted"/>
<evidence type="ECO:0000259" key="4">
    <source>
        <dbReference type="PROSITE" id="PS01124"/>
    </source>
</evidence>
<reference evidence="5 6" key="1">
    <citation type="submission" date="2018-05" db="EMBL/GenBank/DDBJ databases">
        <title>Genomic Encyclopedia of Type Strains, Phase IV (KMG-IV): sequencing the most valuable type-strain genomes for metagenomic binning, comparative biology and taxonomic classification.</title>
        <authorList>
            <person name="Goeker M."/>
        </authorList>
    </citation>
    <scope>NUCLEOTIDE SEQUENCE [LARGE SCALE GENOMIC DNA]</scope>
    <source>
        <strain evidence="5 6">DSM 2626</strain>
    </source>
</reference>
<comment type="caution">
    <text evidence="5">The sequence shown here is derived from an EMBL/GenBank/DDBJ whole genome shotgun (WGS) entry which is preliminary data.</text>
</comment>
<dbReference type="InterPro" id="IPR018062">
    <property type="entry name" value="HTH_AraC-typ_CS"/>
</dbReference>
<protein>
    <submittedName>
        <fullName evidence="5">AraC family transcriptional regulator</fullName>
    </submittedName>
</protein>
<dbReference type="SMART" id="SM00342">
    <property type="entry name" value="HTH_ARAC"/>
    <property type="match status" value="1"/>
</dbReference>
<gene>
    <name evidence="5" type="ORF">C8D77_103514</name>
</gene>
<dbReference type="Pfam" id="PF14525">
    <property type="entry name" value="AraC_binding_2"/>
    <property type="match status" value="1"/>
</dbReference>
<evidence type="ECO:0000313" key="6">
    <source>
        <dbReference type="Proteomes" id="UP000245631"/>
    </source>
</evidence>
<dbReference type="GO" id="GO:0043565">
    <property type="term" value="F:sequence-specific DNA binding"/>
    <property type="evidence" value="ECO:0007669"/>
    <property type="project" value="InterPro"/>
</dbReference>
<evidence type="ECO:0000256" key="2">
    <source>
        <dbReference type="ARBA" id="ARBA00023125"/>
    </source>
</evidence>
<keyword evidence="3" id="KW-0804">Transcription</keyword>
<dbReference type="InterPro" id="IPR018060">
    <property type="entry name" value="HTH_AraC"/>
</dbReference>
<keyword evidence="1" id="KW-0805">Transcription regulation</keyword>
<evidence type="ECO:0000256" key="3">
    <source>
        <dbReference type="ARBA" id="ARBA00023163"/>
    </source>
</evidence>
<dbReference type="InterPro" id="IPR050204">
    <property type="entry name" value="AraC_XylS_family_regulators"/>
</dbReference>
<dbReference type="InterPro" id="IPR020449">
    <property type="entry name" value="Tscrpt_reg_AraC-type_HTH"/>
</dbReference>
<evidence type="ECO:0000313" key="5">
    <source>
        <dbReference type="EMBL" id="PWJ91814.1"/>
    </source>
</evidence>
<dbReference type="PROSITE" id="PS00041">
    <property type="entry name" value="HTH_ARAC_FAMILY_1"/>
    <property type="match status" value="1"/>
</dbReference>
<name>A0A8E2WFS3_RHILI</name>
<dbReference type="AlphaFoldDB" id="A0A8E2WFS3"/>
<dbReference type="EMBL" id="QGGH01000003">
    <property type="protein sequence ID" value="PWJ91814.1"/>
    <property type="molecule type" value="Genomic_DNA"/>
</dbReference>
<accession>A0A8E2WFS3</accession>
<dbReference type="PROSITE" id="PS01124">
    <property type="entry name" value="HTH_ARAC_FAMILY_2"/>
    <property type="match status" value="1"/>
</dbReference>
<evidence type="ECO:0000256" key="1">
    <source>
        <dbReference type="ARBA" id="ARBA00023015"/>
    </source>
</evidence>
<dbReference type="InterPro" id="IPR009057">
    <property type="entry name" value="Homeodomain-like_sf"/>
</dbReference>
<dbReference type="PRINTS" id="PR00032">
    <property type="entry name" value="HTHARAC"/>
</dbReference>
<dbReference type="SUPFAM" id="SSF46689">
    <property type="entry name" value="Homeodomain-like"/>
    <property type="match status" value="1"/>
</dbReference>
<dbReference type="InterPro" id="IPR035418">
    <property type="entry name" value="AraC-bd_2"/>
</dbReference>